<keyword evidence="2" id="KW-0812">Transmembrane</keyword>
<dbReference type="EMBL" id="JAVFWL010000004">
    <property type="protein sequence ID" value="KAK6752674.1"/>
    <property type="molecule type" value="Genomic_DNA"/>
</dbReference>
<evidence type="ECO:0000313" key="4">
    <source>
        <dbReference type="Proteomes" id="UP001303046"/>
    </source>
</evidence>
<feature type="transmembrane region" description="Helical" evidence="2">
    <location>
        <begin position="14"/>
        <end position="34"/>
    </location>
</feature>
<name>A0ABR1DQG7_NECAM</name>
<evidence type="ECO:0000256" key="1">
    <source>
        <dbReference type="SAM" id="MobiDB-lite"/>
    </source>
</evidence>
<gene>
    <name evidence="3" type="primary">Necator_chrIV.g17139</name>
    <name evidence="3" type="ORF">RB195_003841</name>
</gene>
<keyword evidence="2" id="KW-0472">Membrane</keyword>
<evidence type="ECO:0000313" key="3">
    <source>
        <dbReference type="EMBL" id="KAK6752674.1"/>
    </source>
</evidence>
<proteinExistence type="predicted"/>
<feature type="region of interest" description="Disordered" evidence="1">
    <location>
        <begin position="42"/>
        <end position="104"/>
    </location>
</feature>
<organism evidence="3 4">
    <name type="scientific">Necator americanus</name>
    <name type="common">Human hookworm</name>
    <dbReference type="NCBI Taxonomy" id="51031"/>
    <lineage>
        <taxon>Eukaryota</taxon>
        <taxon>Metazoa</taxon>
        <taxon>Ecdysozoa</taxon>
        <taxon>Nematoda</taxon>
        <taxon>Chromadorea</taxon>
        <taxon>Rhabditida</taxon>
        <taxon>Rhabditina</taxon>
        <taxon>Rhabditomorpha</taxon>
        <taxon>Strongyloidea</taxon>
        <taxon>Ancylostomatidae</taxon>
        <taxon>Bunostominae</taxon>
        <taxon>Necator</taxon>
    </lineage>
</organism>
<feature type="compositionally biased region" description="Polar residues" evidence="1">
    <location>
        <begin position="89"/>
        <end position="104"/>
    </location>
</feature>
<comment type="caution">
    <text evidence="3">The sequence shown here is derived from an EMBL/GenBank/DDBJ whole genome shotgun (WGS) entry which is preliminary data.</text>
</comment>
<keyword evidence="4" id="KW-1185">Reference proteome</keyword>
<keyword evidence="2" id="KW-1133">Transmembrane helix</keyword>
<dbReference type="Proteomes" id="UP001303046">
    <property type="component" value="Unassembled WGS sequence"/>
</dbReference>
<reference evidence="3 4" key="1">
    <citation type="submission" date="2023-08" db="EMBL/GenBank/DDBJ databases">
        <title>A Necator americanus chromosomal reference genome.</title>
        <authorList>
            <person name="Ilik V."/>
            <person name="Petrzelkova K.J."/>
            <person name="Pardy F."/>
            <person name="Fuh T."/>
            <person name="Niatou-Singa F.S."/>
            <person name="Gouil Q."/>
            <person name="Baker L."/>
            <person name="Ritchie M.E."/>
            <person name="Jex A.R."/>
            <person name="Gazzola D."/>
            <person name="Li H."/>
            <person name="Toshio Fujiwara R."/>
            <person name="Zhan B."/>
            <person name="Aroian R.V."/>
            <person name="Pafco B."/>
            <person name="Schwarz E.M."/>
        </authorList>
    </citation>
    <scope>NUCLEOTIDE SEQUENCE [LARGE SCALE GENOMIC DNA]</scope>
    <source>
        <strain evidence="3 4">Aroian</strain>
        <tissue evidence="3">Whole animal</tissue>
    </source>
</reference>
<protein>
    <submittedName>
        <fullName evidence="3">Uncharacterized protein</fullName>
    </submittedName>
</protein>
<accession>A0ABR1DQG7</accession>
<feature type="compositionally biased region" description="Low complexity" evidence="1">
    <location>
        <begin position="68"/>
        <end position="78"/>
    </location>
</feature>
<feature type="compositionally biased region" description="Basic and acidic residues" evidence="1">
    <location>
        <begin position="42"/>
        <end position="64"/>
    </location>
</feature>
<evidence type="ECO:0000256" key="2">
    <source>
        <dbReference type="SAM" id="Phobius"/>
    </source>
</evidence>
<sequence length="120" mass="13675">MSFVHFTCLQNFDYFNKFMTCFILILIIPLFLCAETRSNRTTNEKFPRGKEIPDKLSVQSKDENPEQTASSAESSSKTSESKKKLGTDVKSNSSEEVQSRNRSTVTDRDVIMMLFDPSCL</sequence>